<comment type="caution">
    <text evidence="2">The sequence shown here is derived from an EMBL/GenBank/DDBJ whole genome shotgun (WGS) entry which is preliminary data.</text>
</comment>
<evidence type="ECO:0000313" key="3">
    <source>
        <dbReference type="Proteomes" id="UP001148838"/>
    </source>
</evidence>
<organism evidence="2 3">
    <name type="scientific">Periplaneta americana</name>
    <name type="common">American cockroach</name>
    <name type="synonym">Blatta americana</name>
    <dbReference type="NCBI Taxonomy" id="6978"/>
    <lineage>
        <taxon>Eukaryota</taxon>
        <taxon>Metazoa</taxon>
        <taxon>Ecdysozoa</taxon>
        <taxon>Arthropoda</taxon>
        <taxon>Hexapoda</taxon>
        <taxon>Insecta</taxon>
        <taxon>Pterygota</taxon>
        <taxon>Neoptera</taxon>
        <taxon>Polyneoptera</taxon>
        <taxon>Dictyoptera</taxon>
        <taxon>Blattodea</taxon>
        <taxon>Blattoidea</taxon>
        <taxon>Blattidae</taxon>
        <taxon>Blattinae</taxon>
        <taxon>Periplaneta</taxon>
    </lineage>
</organism>
<keyword evidence="3" id="KW-1185">Reference proteome</keyword>
<accession>A0ABQ8S7W8</accession>
<sequence length="153" mass="17382">MLPQPSSQTFTITGATFTTTVAQNVSTAVTAKSHHDLPRKHLSQLSLHAHQCRRHKRFPQPTPQRVTTSIAANSCHNRRCMQTTAFAANIYHNRRRSYHNRRRKRLPHPSPQFPQPSPHSITITVTILQTITTAVTANSYHNRHCKVTTIFTS</sequence>
<proteinExistence type="predicted"/>
<dbReference type="Proteomes" id="UP001148838">
    <property type="component" value="Unassembled WGS sequence"/>
</dbReference>
<feature type="region of interest" description="Disordered" evidence="1">
    <location>
        <begin position="97"/>
        <end position="118"/>
    </location>
</feature>
<feature type="compositionally biased region" description="Pro residues" evidence="1">
    <location>
        <begin position="108"/>
        <end position="117"/>
    </location>
</feature>
<dbReference type="EMBL" id="JAJSOF020000033">
    <property type="protein sequence ID" value="KAJ4430137.1"/>
    <property type="molecule type" value="Genomic_DNA"/>
</dbReference>
<evidence type="ECO:0000313" key="2">
    <source>
        <dbReference type="EMBL" id="KAJ4430137.1"/>
    </source>
</evidence>
<protein>
    <submittedName>
        <fullName evidence="2">Uncharacterized protein</fullName>
    </submittedName>
</protein>
<reference evidence="2 3" key="1">
    <citation type="journal article" date="2022" name="Allergy">
        <title>Genome assembly and annotation of Periplaneta americana reveal a comprehensive cockroach allergen profile.</title>
        <authorList>
            <person name="Wang L."/>
            <person name="Xiong Q."/>
            <person name="Saelim N."/>
            <person name="Wang L."/>
            <person name="Nong W."/>
            <person name="Wan A.T."/>
            <person name="Shi M."/>
            <person name="Liu X."/>
            <person name="Cao Q."/>
            <person name="Hui J.H.L."/>
            <person name="Sookrung N."/>
            <person name="Leung T.F."/>
            <person name="Tungtrongchitr A."/>
            <person name="Tsui S.K.W."/>
        </authorList>
    </citation>
    <scope>NUCLEOTIDE SEQUENCE [LARGE SCALE GENOMIC DNA]</scope>
    <source>
        <strain evidence="2">PWHHKU_190912</strain>
    </source>
</reference>
<name>A0ABQ8S7W8_PERAM</name>
<evidence type="ECO:0000256" key="1">
    <source>
        <dbReference type="SAM" id="MobiDB-lite"/>
    </source>
</evidence>
<feature type="compositionally biased region" description="Basic residues" evidence="1">
    <location>
        <begin position="97"/>
        <end position="107"/>
    </location>
</feature>
<gene>
    <name evidence="2" type="ORF">ANN_22347</name>
</gene>